<feature type="compositionally biased region" description="Low complexity" evidence="1">
    <location>
        <begin position="62"/>
        <end position="91"/>
    </location>
</feature>
<protein>
    <recommendedName>
        <fullName evidence="5">DUF2637 domain-containing protein</fullName>
    </recommendedName>
</protein>
<keyword evidence="2" id="KW-1133">Transmembrane helix</keyword>
<gene>
    <name evidence="3" type="ORF">GCM10009863_66260</name>
</gene>
<feature type="transmembrane region" description="Helical" evidence="2">
    <location>
        <begin position="97"/>
        <end position="120"/>
    </location>
</feature>
<evidence type="ECO:0008006" key="5">
    <source>
        <dbReference type="Google" id="ProtNLM"/>
    </source>
</evidence>
<proteinExistence type="predicted"/>
<feature type="region of interest" description="Disordered" evidence="1">
    <location>
        <begin position="360"/>
        <end position="453"/>
    </location>
</feature>
<evidence type="ECO:0000313" key="4">
    <source>
        <dbReference type="Proteomes" id="UP001501447"/>
    </source>
</evidence>
<reference evidence="3 4" key="1">
    <citation type="journal article" date="2019" name="Int. J. Syst. Evol. Microbiol.">
        <title>The Global Catalogue of Microorganisms (GCM) 10K type strain sequencing project: providing services to taxonomists for standard genome sequencing and annotation.</title>
        <authorList>
            <consortium name="The Broad Institute Genomics Platform"/>
            <consortium name="The Broad Institute Genome Sequencing Center for Infectious Disease"/>
            <person name="Wu L."/>
            <person name="Ma J."/>
        </authorList>
    </citation>
    <scope>NUCLEOTIDE SEQUENCE [LARGE SCALE GENOMIC DNA]</scope>
    <source>
        <strain evidence="3 4">JCM 16373</strain>
    </source>
</reference>
<feature type="compositionally biased region" description="Low complexity" evidence="1">
    <location>
        <begin position="16"/>
        <end position="39"/>
    </location>
</feature>
<feature type="transmembrane region" description="Helical" evidence="2">
    <location>
        <begin position="172"/>
        <end position="189"/>
    </location>
</feature>
<keyword evidence="2" id="KW-0812">Transmembrane</keyword>
<accession>A0ABN3R0P9</accession>
<feature type="region of interest" description="Disordered" evidence="1">
    <location>
        <begin position="1"/>
        <end position="91"/>
    </location>
</feature>
<dbReference type="RefSeq" id="WP_344570775.1">
    <property type="nucleotide sequence ID" value="NZ_BAAARJ010000037.1"/>
</dbReference>
<dbReference type="InterPro" id="IPR021235">
    <property type="entry name" value="DUF2637"/>
</dbReference>
<keyword evidence="2" id="KW-0472">Membrane</keyword>
<keyword evidence="4" id="KW-1185">Reference proteome</keyword>
<comment type="caution">
    <text evidence="3">The sequence shown here is derived from an EMBL/GenBank/DDBJ whole genome shotgun (WGS) entry which is preliminary data.</text>
</comment>
<sequence>MTDAQTLKGGRPPHGGVPTAGATPDAAGATPVATPATPDSSRGAPGAESGGGRRVPPPATGRGAMAGAAPSTAPATGVATPATPATPRRGGGAVPTAVLRVLAVAALVGMIPVTGVGFAASYSTLRDAALTAGFADWLAPWVPIGIDGAIIAFLAMELYMVARGTPWPLMRFAAHGMAASTVLLNATVGTGKPLMADPVSAFWHGLMPLLFVAGVEGARRLLLHAARLSAGLETDSIPLHRWLLAPWPTARLYRRMRLAGVHSYPEMIKRDQDLRGYEVWLKQELGGDLKQASDVQLLPMTMAGRGFTVEEALALPGKWKAEAEERERTEAERHRMEDVRRAEQAKADRLRAIRDRGELAAAEHETDAEVASAEAEAERIRGEAERIRRQAERTATAEEEAFESAEAAAAKRKAAEDTEAAVQAAARTEKERHRAEAERAEANRKQAEADENDARAAYARRQTQEHNSQAAVAEHRAAEWRAKAAEIEARAVVAEDYARLTTRQRRESWTARRIWAAGGVQHGPDGIQVSTDVVPLAEIEQALGISQSAAGEIRSAAVARLQDGFDPATAYNPQG</sequence>
<dbReference type="Proteomes" id="UP001501447">
    <property type="component" value="Unassembled WGS sequence"/>
</dbReference>
<dbReference type="Pfam" id="PF10935">
    <property type="entry name" value="DUF2637"/>
    <property type="match status" value="1"/>
</dbReference>
<evidence type="ECO:0000256" key="1">
    <source>
        <dbReference type="SAM" id="MobiDB-lite"/>
    </source>
</evidence>
<feature type="region of interest" description="Disordered" evidence="1">
    <location>
        <begin position="323"/>
        <end position="344"/>
    </location>
</feature>
<feature type="compositionally biased region" description="Basic and acidic residues" evidence="1">
    <location>
        <begin position="376"/>
        <end position="396"/>
    </location>
</feature>
<name>A0ABN3R0P9_9ACTN</name>
<feature type="compositionally biased region" description="Basic and acidic residues" evidence="1">
    <location>
        <begin position="427"/>
        <end position="453"/>
    </location>
</feature>
<organism evidence="3 4">
    <name type="scientific">Streptomyces axinellae</name>
    <dbReference type="NCBI Taxonomy" id="552788"/>
    <lineage>
        <taxon>Bacteria</taxon>
        <taxon>Bacillati</taxon>
        <taxon>Actinomycetota</taxon>
        <taxon>Actinomycetes</taxon>
        <taxon>Kitasatosporales</taxon>
        <taxon>Streptomycetaceae</taxon>
        <taxon>Streptomyces</taxon>
    </lineage>
</organism>
<feature type="transmembrane region" description="Helical" evidence="2">
    <location>
        <begin position="140"/>
        <end position="160"/>
    </location>
</feature>
<dbReference type="EMBL" id="BAAARJ010000037">
    <property type="protein sequence ID" value="GAA2639898.1"/>
    <property type="molecule type" value="Genomic_DNA"/>
</dbReference>
<evidence type="ECO:0000313" key="3">
    <source>
        <dbReference type="EMBL" id="GAA2639898.1"/>
    </source>
</evidence>
<evidence type="ECO:0000256" key="2">
    <source>
        <dbReference type="SAM" id="Phobius"/>
    </source>
</evidence>